<comment type="caution">
    <text evidence="2">The sequence shown here is derived from an EMBL/GenBank/DDBJ whole genome shotgun (WGS) entry which is preliminary data.</text>
</comment>
<sequence>MARKGCCWSASSSLAVKLAAAAVAGIEQAFHRQLYLPFPCSFCNFFASENCRGSTGRAAVGTWDKITADGLCATGRQKDESAAGLKRFVESRGHDDTVNEPDEGVIASLTPSCVPMDDKLSSPPLLEVSPAYTSSIHEHVPVHFAVLDNENLPAGYPGRSRRRIDISCSFASLGLAQVRYPTNGGNGLGL</sequence>
<organism evidence="2 3">
    <name type="scientific">Drechmeria coniospora</name>
    <name type="common">Nematophagous fungus</name>
    <name type="synonym">Meria coniospora</name>
    <dbReference type="NCBI Taxonomy" id="98403"/>
    <lineage>
        <taxon>Eukaryota</taxon>
        <taxon>Fungi</taxon>
        <taxon>Dikarya</taxon>
        <taxon>Ascomycota</taxon>
        <taxon>Pezizomycotina</taxon>
        <taxon>Sordariomycetes</taxon>
        <taxon>Hypocreomycetidae</taxon>
        <taxon>Hypocreales</taxon>
        <taxon>Ophiocordycipitaceae</taxon>
        <taxon>Drechmeria</taxon>
    </lineage>
</organism>
<dbReference type="RefSeq" id="XP_040654489.1">
    <property type="nucleotide sequence ID" value="XM_040804385.1"/>
</dbReference>
<accession>A0A151GDG2</accession>
<dbReference type="GeneID" id="63719742"/>
<dbReference type="InParanoid" id="A0A151GDG2"/>
<reference evidence="2 3" key="1">
    <citation type="journal article" date="2016" name="Sci. Rep.">
        <title>Insights into Adaptations to a Near-Obligate Nematode Endoparasitic Lifestyle from the Finished Genome of Drechmeria coniospora.</title>
        <authorList>
            <person name="Zhang L."/>
            <person name="Zhou Z."/>
            <person name="Guo Q."/>
            <person name="Fokkens L."/>
            <person name="Miskei M."/>
            <person name="Pocsi I."/>
            <person name="Zhang W."/>
            <person name="Chen M."/>
            <person name="Wang L."/>
            <person name="Sun Y."/>
            <person name="Donzelli B.G."/>
            <person name="Gibson D.M."/>
            <person name="Nelson D.R."/>
            <person name="Luo J.G."/>
            <person name="Rep M."/>
            <person name="Liu H."/>
            <person name="Yang S."/>
            <person name="Wang J."/>
            <person name="Krasnoff S.B."/>
            <person name="Xu Y."/>
            <person name="Molnar I."/>
            <person name="Lin M."/>
        </authorList>
    </citation>
    <scope>NUCLEOTIDE SEQUENCE [LARGE SCALE GENOMIC DNA]</scope>
    <source>
        <strain evidence="2 3">ARSEF 6962</strain>
    </source>
</reference>
<proteinExistence type="predicted"/>
<feature type="chain" id="PRO_5007580445" evidence="1">
    <location>
        <begin position="22"/>
        <end position="190"/>
    </location>
</feature>
<evidence type="ECO:0000313" key="3">
    <source>
        <dbReference type="Proteomes" id="UP000076580"/>
    </source>
</evidence>
<feature type="signal peptide" evidence="1">
    <location>
        <begin position="1"/>
        <end position="21"/>
    </location>
</feature>
<dbReference type="Proteomes" id="UP000076580">
    <property type="component" value="Chromosome 03"/>
</dbReference>
<dbReference type="AlphaFoldDB" id="A0A151GDG2"/>
<keyword evidence="3" id="KW-1185">Reference proteome</keyword>
<dbReference type="EMBL" id="LAYC01000003">
    <property type="protein sequence ID" value="KYK55137.1"/>
    <property type="molecule type" value="Genomic_DNA"/>
</dbReference>
<name>A0A151GDG2_DRECN</name>
<keyword evidence="1" id="KW-0732">Signal</keyword>
<evidence type="ECO:0000313" key="2">
    <source>
        <dbReference type="EMBL" id="KYK55137.1"/>
    </source>
</evidence>
<gene>
    <name evidence="2" type="ORF">DCS_07099</name>
</gene>
<protein>
    <submittedName>
        <fullName evidence="2">Uncharacterized protein</fullName>
    </submittedName>
</protein>
<evidence type="ECO:0000256" key="1">
    <source>
        <dbReference type="SAM" id="SignalP"/>
    </source>
</evidence>